<feature type="signal peptide" evidence="3">
    <location>
        <begin position="1"/>
        <end position="19"/>
    </location>
</feature>
<dbReference type="Pfam" id="PF06580">
    <property type="entry name" value="His_kinase"/>
    <property type="match status" value="1"/>
</dbReference>
<dbReference type="EMBL" id="BAAAZC010000017">
    <property type="protein sequence ID" value="GAA3972953.1"/>
    <property type="molecule type" value="Genomic_DNA"/>
</dbReference>
<dbReference type="SUPFAM" id="SSF48452">
    <property type="entry name" value="TPR-like"/>
    <property type="match status" value="2"/>
</dbReference>
<feature type="domain" description="Signal transduction histidine kinase internal region" evidence="4">
    <location>
        <begin position="486"/>
        <end position="565"/>
    </location>
</feature>
<dbReference type="Proteomes" id="UP001500742">
    <property type="component" value="Unassembled WGS sequence"/>
</dbReference>
<keyword evidence="2" id="KW-1133">Transmembrane helix</keyword>
<dbReference type="Gene3D" id="3.30.565.10">
    <property type="entry name" value="Histidine kinase-like ATPase, C-terminal domain"/>
    <property type="match status" value="1"/>
</dbReference>
<keyword evidence="2" id="KW-0472">Membrane</keyword>
<dbReference type="PROSITE" id="PS50293">
    <property type="entry name" value="TPR_REGION"/>
    <property type="match status" value="1"/>
</dbReference>
<feature type="repeat" description="TPR" evidence="1">
    <location>
        <begin position="201"/>
        <end position="234"/>
    </location>
</feature>
<evidence type="ECO:0000256" key="1">
    <source>
        <dbReference type="PROSITE-ProRule" id="PRU00339"/>
    </source>
</evidence>
<comment type="caution">
    <text evidence="5">The sequence shown here is derived from an EMBL/GenBank/DDBJ whole genome shotgun (WGS) entry which is preliminary data.</text>
</comment>
<feature type="repeat" description="TPR" evidence="1">
    <location>
        <begin position="241"/>
        <end position="274"/>
    </location>
</feature>
<feature type="chain" id="PRO_5046886618" description="Signal transduction histidine kinase internal region domain-containing protein" evidence="3">
    <location>
        <begin position="20"/>
        <end position="687"/>
    </location>
</feature>
<evidence type="ECO:0000256" key="2">
    <source>
        <dbReference type="SAM" id="Phobius"/>
    </source>
</evidence>
<keyword evidence="3" id="KW-0732">Signal</keyword>
<feature type="transmembrane region" description="Helical" evidence="2">
    <location>
        <begin position="445"/>
        <end position="463"/>
    </location>
</feature>
<dbReference type="PANTHER" id="PTHR34220">
    <property type="entry name" value="SENSOR HISTIDINE KINASE YPDA"/>
    <property type="match status" value="1"/>
</dbReference>
<accession>A0ABP7PX80</accession>
<evidence type="ECO:0000313" key="6">
    <source>
        <dbReference type="Proteomes" id="UP001500742"/>
    </source>
</evidence>
<evidence type="ECO:0000313" key="5">
    <source>
        <dbReference type="EMBL" id="GAA3972953.1"/>
    </source>
</evidence>
<evidence type="ECO:0000256" key="3">
    <source>
        <dbReference type="SAM" id="SignalP"/>
    </source>
</evidence>
<keyword evidence="6" id="KW-1185">Reference proteome</keyword>
<dbReference type="InterPro" id="IPR050640">
    <property type="entry name" value="Bact_2-comp_sensor_kinase"/>
</dbReference>
<evidence type="ECO:0000259" key="4">
    <source>
        <dbReference type="Pfam" id="PF06580"/>
    </source>
</evidence>
<reference evidence="6" key="1">
    <citation type="journal article" date="2019" name="Int. J. Syst. Evol. Microbiol.">
        <title>The Global Catalogue of Microorganisms (GCM) 10K type strain sequencing project: providing services to taxonomists for standard genome sequencing and annotation.</title>
        <authorList>
            <consortium name="The Broad Institute Genomics Platform"/>
            <consortium name="The Broad Institute Genome Sequencing Center for Infectious Disease"/>
            <person name="Wu L."/>
            <person name="Ma J."/>
        </authorList>
    </citation>
    <scope>NUCLEOTIDE SEQUENCE [LARGE SCALE GENOMIC DNA]</scope>
    <source>
        <strain evidence="6">JCM 16601</strain>
    </source>
</reference>
<name>A0ABP7PX80_9SPHI</name>
<dbReference type="Gene3D" id="1.25.40.10">
    <property type="entry name" value="Tetratricopeptide repeat domain"/>
    <property type="match status" value="2"/>
</dbReference>
<proteinExistence type="predicted"/>
<dbReference type="Pfam" id="PF13181">
    <property type="entry name" value="TPR_8"/>
    <property type="match status" value="1"/>
</dbReference>
<dbReference type="InterPro" id="IPR010559">
    <property type="entry name" value="Sig_transdc_His_kin_internal"/>
</dbReference>
<dbReference type="InterPro" id="IPR019734">
    <property type="entry name" value="TPR_rpt"/>
</dbReference>
<feature type="repeat" description="TPR" evidence="1">
    <location>
        <begin position="161"/>
        <end position="194"/>
    </location>
</feature>
<keyword evidence="2" id="KW-0812">Transmembrane</keyword>
<dbReference type="Pfam" id="PF13374">
    <property type="entry name" value="TPR_10"/>
    <property type="match status" value="1"/>
</dbReference>
<dbReference type="SUPFAM" id="SSF55874">
    <property type="entry name" value="ATPase domain of HSP90 chaperone/DNA topoisomerase II/histidine kinase"/>
    <property type="match status" value="1"/>
</dbReference>
<dbReference type="PROSITE" id="PS50005">
    <property type="entry name" value="TPR"/>
    <property type="match status" value="3"/>
</dbReference>
<keyword evidence="1" id="KW-0802">TPR repeat</keyword>
<dbReference type="InterPro" id="IPR036890">
    <property type="entry name" value="HATPase_C_sf"/>
</dbReference>
<protein>
    <recommendedName>
        <fullName evidence="4">Signal transduction histidine kinase internal region domain-containing protein</fullName>
    </recommendedName>
</protein>
<dbReference type="InterPro" id="IPR011990">
    <property type="entry name" value="TPR-like_helical_dom_sf"/>
</dbReference>
<sequence length="687" mass="77933">MKGTIITVFLALTATMASAQSREIDSLETLLKKAALHDTSKIALLNNLSYAYIYVDPTRGLSYANQSIDLCIRFKNNRRLGTAYNYKALNYASLGNDTLAITWYNQAIRLARLNFNKDGEGRALNNLAILYTDRSEYKKALGLRINALKLFEELKNNKAIGSLYNNIGVTYLYLADYPEALAYYFKALGIGQIMGDPNAQAQALMNIGLVYKKLGNYRSTFAYYQKSLTLYRQLGDQQQLANMYANLATAYDEQGQQQKALQLYNQALAINRQIKYKRGEAGNLTNIGIVYSNMRAYSESFHYLKQALGLYEQSPDYNSMSVIYNELAELMLTAPDTSLAKLNLLKSRLLEARSYVALGIKLSHESGSAEREMNGWQTQSLIHEKLHQYDAALSDYKKYTRLKDSIFNDEKKLAITRTEIQFEADKKQALAEAAVQREKIVKNTIMAGAGLLGLAAVALFISYKKRRDGVQVQQDLIHRSKVSAIEMKVLRLQLNPHFIFNSLNSISNFITRNDIKTADYFLAKFARLMRGTLENSEEREISLAEELQMTELYMQLEAIRLNQRFTYEFKVSADIDPNTTLVPPLILQPFVENSIWHGFAGKDEKGHILIEITRQEQLLLCFVTDDGIGRHEKTKAEGKKSFGVKITADRLALLNRSKDNLAGVRIIDLEKGTRVELKLPYESHFEA</sequence>
<dbReference type="RefSeq" id="WP_259097664.1">
    <property type="nucleotide sequence ID" value="NZ_BAAAZC010000017.1"/>
</dbReference>
<dbReference type="PANTHER" id="PTHR34220:SF7">
    <property type="entry name" value="SENSOR HISTIDINE KINASE YPDA"/>
    <property type="match status" value="1"/>
</dbReference>
<gene>
    <name evidence="5" type="ORF">GCM10022210_23800</name>
</gene>
<dbReference type="Pfam" id="PF13424">
    <property type="entry name" value="TPR_12"/>
    <property type="match status" value="2"/>
</dbReference>
<organism evidence="5 6">
    <name type="scientific">Mucilaginibacter dorajii</name>
    <dbReference type="NCBI Taxonomy" id="692994"/>
    <lineage>
        <taxon>Bacteria</taxon>
        <taxon>Pseudomonadati</taxon>
        <taxon>Bacteroidota</taxon>
        <taxon>Sphingobacteriia</taxon>
        <taxon>Sphingobacteriales</taxon>
        <taxon>Sphingobacteriaceae</taxon>
        <taxon>Mucilaginibacter</taxon>
    </lineage>
</organism>
<dbReference type="SMART" id="SM00028">
    <property type="entry name" value="TPR"/>
    <property type="match status" value="7"/>
</dbReference>